<comment type="caution">
    <text evidence="2">The sequence shown here is derived from an EMBL/GenBank/DDBJ whole genome shotgun (WGS) entry which is preliminary data.</text>
</comment>
<feature type="transmembrane region" description="Helical" evidence="1">
    <location>
        <begin position="24"/>
        <end position="46"/>
    </location>
</feature>
<reference evidence="2 3" key="1">
    <citation type="submission" date="2020-08" db="EMBL/GenBank/DDBJ databases">
        <title>A Genomic Blueprint of the Chicken Gut Microbiome.</title>
        <authorList>
            <person name="Gilroy R."/>
            <person name="Ravi A."/>
            <person name="Getino M."/>
            <person name="Pursley I."/>
            <person name="Horton D.L."/>
            <person name="Alikhan N.-F."/>
            <person name="Baker D."/>
            <person name="Gharbi K."/>
            <person name="Hall N."/>
            <person name="Watson M."/>
            <person name="Adriaenssens E.M."/>
            <person name="Foster-Nyarko E."/>
            <person name="Jarju S."/>
            <person name="Secka A."/>
            <person name="Antonio M."/>
            <person name="Oren A."/>
            <person name="Chaudhuri R."/>
            <person name="La Ragione R.M."/>
            <person name="Hildebrand F."/>
            <person name="Pallen M.J."/>
        </authorList>
    </citation>
    <scope>NUCLEOTIDE SEQUENCE [LARGE SCALE GENOMIC DNA]</scope>
    <source>
        <strain evidence="2 3">Sa2CUA2</strain>
    </source>
</reference>
<dbReference type="InterPro" id="IPR007436">
    <property type="entry name" value="DUF485"/>
</dbReference>
<evidence type="ECO:0000313" key="3">
    <source>
        <dbReference type="Proteomes" id="UP000611945"/>
    </source>
</evidence>
<name>A0ABR8TPA0_9PSED</name>
<dbReference type="InterPro" id="IPR052959">
    <property type="entry name" value="Inner_membrane_assoc"/>
</dbReference>
<dbReference type="Pfam" id="PF04341">
    <property type="entry name" value="DUF485"/>
    <property type="match status" value="1"/>
</dbReference>
<gene>
    <name evidence="2" type="ORF">H9642_10335</name>
</gene>
<dbReference type="EMBL" id="JACSQG010000004">
    <property type="protein sequence ID" value="MBD7977586.1"/>
    <property type="molecule type" value="Genomic_DNA"/>
</dbReference>
<evidence type="ECO:0000256" key="1">
    <source>
        <dbReference type="SAM" id="Phobius"/>
    </source>
</evidence>
<keyword evidence="1" id="KW-0812">Transmembrane</keyword>
<keyword evidence="1" id="KW-1133">Transmembrane helix</keyword>
<dbReference type="PANTHER" id="PTHR38598:SF1">
    <property type="entry name" value="INNER MEMBRANE PROTEIN YJCH"/>
    <property type="match status" value="1"/>
</dbReference>
<keyword evidence="3" id="KW-1185">Reference proteome</keyword>
<keyword evidence="1" id="KW-0472">Membrane</keyword>
<sequence length="101" mass="11444">MKDVVAEVLKHPKYQELVRRRTKVSMAFFAVTLIIYSGFILTMAYLPEVFAEPLGANWTMSVGLFVGLMVVCSAVFLIALYTYFSNKVFDPLLEAIVRDVE</sequence>
<dbReference type="PANTHER" id="PTHR38598">
    <property type="entry name" value="INNER MEMBRANE PROTEIN YJCH"/>
    <property type="match status" value="1"/>
</dbReference>
<feature type="transmembrane region" description="Helical" evidence="1">
    <location>
        <begin position="58"/>
        <end position="84"/>
    </location>
</feature>
<dbReference type="RefSeq" id="WP_251836360.1">
    <property type="nucleotide sequence ID" value="NZ_JACSQG010000004.1"/>
</dbReference>
<accession>A0ABR8TPA0</accession>
<proteinExistence type="predicted"/>
<protein>
    <submittedName>
        <fullName evidence="2">DUF485 domain-containing protein</fullName>
    </submittedName>
</protein>
<dbReference type="Proteomes" id="UP000611945">
    <property type="component" value="Unassembled WGS sequence"/>
</dbReference>
<organism evidence="2 3">
    <name type="scientific">Serpens gallinarum</name>
    <dbReference type="NCBI Taxonomy" id="2763075"/>
    <lineage>
        <taxon>Bacteria</taxon>
        <taxon>Pseudomonadati</taxon>
        <taxon>Pseudomonadota</taxon>
        <taxon>Gammaproteobacteria</taxon>
        <taxon>Pseudomonadales</taxon>
        <taxon>Pseudomonadaceae</taxon>
        <taxon>Pseudomonas</taxon>
    </lineage>
</organism>
<evidence type="ECO:0000313" key="2">
    <source>
        <dbReference type="EMBL" id="MBD7977586.1"/>
    </source>
</evidence>